<dbReference type="InterPro" id="IPR036388">
    <property type="entry name" value="WH-like_DNA-bd_sf"/>
</dbReference>
<dbReference type="Pfam" id="PF03861">
    <property type="entry name" value="ANTAR"/>
    <property type="match status" value="1"/>
</dbReference>
<dbReference type="Proteomes" id="UP001185012">
    <property type="component" value="Unassembled WGS sequence"/>
</dbReference>
<dbReference type="Gene3D" id="1.10.10.10">
    <property type="entry name" value="Winged helix-like DNA-binding domain superfamily/Winged helix DNA-binding domain"/>
    <property type="match status" value="1"/>
</dbReference>
<feature type="region of interest" description="Disordered" evidence="1">
    <location>
        <begin position="1"/>
        <end position="32"/>
    </location>
</feature>
<dbReference type="InterPro" id="IPR005561">
    <property type="entry name" value="ANTAR"/>
</dbReference>
<feature type="domain" description="ANTAR" evidence="2">
    <location>
        <begin position="129"/>
        <end position="190"/>
    </location>
</feature>
<keyword evidence="4" id="KW-1185">Reference proteome</keyword>
<evidence type="ECO:0000313" key="4">
    <source>
        <dbReference type="Proteomes" id="UP001185012"/>
    </source>
</evidence>
<evidence type="ECO:0000256" key="1">
    <source>
        <dbReference type="SAM" id="MobiDB-lite"/>
    </source>
</evidence>
<dbReference type="PROSITE" id="PS50921">
    <property type="entry name" value="ANTAR"/>
    <property type="match status" value="1"/>
</dbReference>
<dbReference type="SUPFAM" id="SSF52172">
    <property type="entry name" value="CheY-like"/>
    <property type="match status" value="1"/>
</dbReference>
<name>A0ABU1IS44_9BACL</name>
<proteinExistence type="predicted"/>
<dbReference type="EMBL" id="JAVDQG010000006">
    <property type="protein sequence ID" value="MDR6226739.1"/>
    <property type="molecule type" value="Genomic_DNA"/>
</dbReference>
<accession>A0ABU1IS44</accession>
<dbReference type="InterPro" id="IPR011006">
    <property type="entry name" value="CheY-like_superfamily"/>
</dbReference>
<sequence length="204" mass="23785">MKSLLWVSDHTEHDKPDTTTPSATRKSHTDEALRQHLTNTGFQVITTTYEDVEEYSDGIDAIVWSVPAASLPVCQQRFPSVHYLPQLWRCDGSDPNRQRIERLGHVDGILYDGMDDNQVQWALRISLLHHQQRTEYQRLERKLEERKWIDQAKWILRDAKQLSEAEAYQIIRKQAMNERKPMADIAHTIVQVHRLLHSSRPGGD</sequence>
<evidence type="ECO:0000313" key="3">
    <source>
        <dbReference type="EMBL" id="MDR6226739.1"/>
    </source>
</evidence>
<gene>
    <name evidence="3" type="ORF">JOE21_002749</name>
</gene>
<dbReference type="RefSeq" id="WP_309867064.1">
    <property type="nucleotide sequence ID" value="NZ_JAVDQG010000006.1"/>
</dbReference>
<comment type="caution">
    <text evidence="3">The sequence shown here is derived from an EMBL/GenBank/DDBJ whole genome shotgun (WGS) entry which is preliminary data.</text>
</comment>
<dbReference type="SMART" id="SM01012">
    <property type="entry name" value="ANTAR"/>
    <property type="match status" value="1"/>
</dbReference>
<reference evidence="3 4" key="1">
    <citation type="submission" date="2023-07" db="EMBL/GenBank/DDBJ databases">
        <title>Genomic Encyclopedia of Type Strains, Phase IV (KMG-IV): sequencing the most valuable type-strain genomes for metagenomic binning, comparative biology and taxonomic classification.</title>
        <authorList>
            <person name="Goeker M."/>
        </authorList>
    </citation>
    <scope>NUCLEOTIDE SEQUENCE [LARGE SCALE GENOMIC DNA]</scope>
    <source>
        <strain evidence="3 4">DSM 45903</strain>
    </source>
</reference>
<protein>
    <submittedName>
        <fullName evidence="3">Response regulator NasT</fullName>
    </submittedName>
</protein>
<organism evidence="3 4">
    <name type="scientific">Desmospora profundinema</name>
    <dbReference type="NCBI Taxonomy" id="1571184"/>
    <lineage>
        <taxon>Bacteria</taxon>
        <taxon>Bacillati</taxon>
        <taxon>Bacillota</taxon>
        <taxon>Bacilli</taxon>
        <taxon>Bacillales</taxon>
        <taxon>Thermoactinomycetaceae</taxon>
        <taxon>Desmospora</taxon>
    </lineage>
</organism>
<evidence type="ECO:0000259" key="2">
    <source>
        <dbReference type="PROSITE" id="PS50921"/>
    </source>
</evidence>